<dbReference type="PROSITE" id="PS51257">
    <property type="entry name" value="PROKAR_LIPOPROTEIN"/>
    <property type="match status" value="1"/>
</dbReference>
<name>A0A1G9ZNZ4_9EURY</name>
<reference evidence="3" key="1">
    <citation type="submission" date="2016-10" db="EMBL/GenBank/DDBJ databases">
        <authorList>
            <person name="Varghese N."/>
            <person name="Submissions S."/>
        </authorList>
    </citation>
    <scope>NUCLEOTIDE SEQUENCE [LARGE SCALE GENOMIC DNA]</scope>
    <source>
        <strain evidence="3">CGMCC 1.10119</strain>
    </source>
</reference>
<accession>A0A1G9ZNZ4</accession>
<dbReference type="AlphaFoldDB" id="A0A1G9ZNZ4"/>
<dbReference type="GO" id="GO:0004601">
    <property type="term" value="F:peroxidase activity"/>
    <property type="evidence" value="ECO:0007669"/>
    <property type="project" value="UniProtKB-KW"/>
</dbReference>
<evidence type="ECO:0000313" key="3">
    <source>
        <dbReference type="Proteomes" id="UP000199451"/>
    </source>
</evidence>
<feature type="region of interest" description="Disordered" evidence="1">
    <location>
        <begin position="29"/>
        <end position="58"/>
    </location>
</feature>
<proteinExistence type="predicted"/>
<dbReference type="PROSITE" id="PS51318">
    <property type="entry name" value="TAT"/>
    <property type="match status" value="1"/>
</dbReference>
<dbReference type="STRING" id="660521.SAMN04487949_3706"/>
<dbReference type="OrthoDB" id="212084at2157"/>
<protein>
    <submittedName>
        <fullName evidence="2">Deferrochelatase/peroxidase EfeB</fullName>
    </submittedName>
</protein>
<keyword evidence="3" id="KW-1185">Reference proteome</keyword>
<dbReference type="Proteomes" id="UP000199451">
    <property type="component" value="Unassembled WGS sequence"/>
</dbReference>
<keyword evidence="2" id="KW-0560">Oxidoreductase</keyword>
<keyword evidence="2" id="KW-0575">Peroxidase</keyword>
<organism evidence="2 3">
    <name type="scientific">Halogranum gelatinilyticum</name>
    <dbReference type="NCBI Taxonomy" id="660521"/>
    <lineage>
        <taxon>Archaea</taxon>
        <taxon>Methanobacteriati</taxon>
        <taxon>Methanobacteriota</taxon>
        <taxon>Stenosarchaea group</taxon>
        <taxon>Halobacteria</taxon>
        <taxon>Halobacteriales</taxon>
        <taxon>Haloferacaceae</taxon>
    </lineage>
</organism>
<sequence>MTSENSRGLSRRALVRSALAIGGTSALAACQEAERSPDAETPDPPEYPQGTDDRSELPDRQHAWDDYLVNSAHGTVTQSQHQLLLGLSYEGSVPPTDEERQQVEDAFRLLERAFQWGSGLDTSGSINNGLLFLVGYAPRYLEQVGIDLPELQTPEAILEELGEDPSLAADFDAMLLLDSDYASILLAAEEALFGEKEQLNGVAVDSRLSGVFEVVERRSGVLGKGRPAQEIGHEDIPEDAPLSMGFRAGFDNSLPPEDTATFSDGPFAGGTTLAVSRIRTSLDEWYGQSHEQRTKEMYCPAHDYDDVGDIGDRMGSHSGITEENVANMEELAAEHGIVGHAQKVASARDENFQTQILRRSEGVATDDVEGSTFNFSSVQTDTQKFVDVRKAMNIDQYDLDTDVPDDKHGIVDYLGTLSRSTYLVPPRADRALPSQR</sequence>
<gene>
    <name evidence="2" type="ORF">SAMN04487949_3706</name>
</gene>
<evidence type="ECO:0000256" key="1">
    <source>
        <dbReference type="SAM" id="MobiDB-lite"/>
    </source>
</evidence>
<evidence type="ECO:0000313" key="2">
    <source>
        <dbReference type="EMBL" id="SDN23119.1"/>
    </source>
</evidence>
<dbReference type="InterPro" id="IPR055828">
    <property type="entry name" value="DUF7405"/>
</dbReference>
<dbReference type="Pfam" id="PF24152">
    <property type="entry name" value="DUF7405"/>
    <property type="match status" value="1"/>
</dbReference>
<dbReference type="RefSeq" id="WP_089699918.1">
    <property type="nucleotide sequence ID" value="NZ_FNHL01000008.1"/>
</dbReference>
<dbReference type="EMBL" id="FNHL01000008">
    <property type="protein sequence ID" value="SDN23119.1"/>
    <property type="molecule type" value="Genomic_DNA"/>
</dbReference>
<dbReference type="InterPro" id="IPR006311">
    <property type="entry name" value="TAT_signal"/>
</dbReference>